<dbReference type="InterPro" id="IPR001119">
    <property type="entry name" value="SLH_dom"/>
</dbReference>
<feature type="region of interest" description="Disordered" evidence="1">
    <location>
        <begin position="173"/>
        <end position="199"/>
    </location>
</feature>
<dbReference type="KEGG" id="oxy:HCG48_17540"/>
<dbReference type="InterPro" id="IPR011055">
    <property type="entry name" value="Dup_hybrid_motif"/>
</dbReference>
<evidence type="ECO:0000313" key="4">
    <source>
        <dbReference type="Proteomes" id="UP000500857"/>
    </source>
</evidence>
<evidence type="ECO:0000259" key="2">
    <source>
        <dbReference type="PROSITE" id="PS51272"/>
    </source>
</evidence>
<dbReference type="RefSeq" id="WP_168570299.1">
    <property type="nucleotide sequence ID" value="NZ_CP051167.1"/>
</dbReference>
<dbReference type="InterPro" id="IPR050570">
    <property type="entry name" value="Cell_wall_metabolism_enzyme"/>
</dbReference>
<organism evidence="3 4">
    <name type="scientific">Oxynema aestuarii AP17</name>
    <dbReference type="NCBI Taxonomy" id="2064643"/>
    <lineage>
        <taxon>Bacteria</taxon>
        <taxon>Bacillati</taxon>
        <taxon>Cyanobacteriota</taxon>
        <taxon>Cyanophyceae</taxon>
        <taxon>Oscillatoriophycideae</taxon>
        <taxon>Oscillatoriales</taxon>
        <taxon>Oscillatoriaceae</taxon>
        <taxon>Oxynema</taxon>
        <taxon>Oxynema aestuarii</taxon>
    </lineage>
</organism>
<feature type="region of interest" description="Disordered" evidence="1">
    <location>
        <begin position="335"/>
        <end position="365"/>
    </location>
</feature>
<dbReference type="Pfam" id="PF01551">
    <property type="entry name" value="Peptidase_M23"/>
    <property type="match status" value="1"/>
</dbReference>
<sequence>MIVHKVAIGTLAALATAELTQEVNVSANNHTPLQPTCDWVAGTPSKVNSGEGESPQEASTAMPGCLSSEAPDIDTDRDRENPVPECGDKSRSHDGCEPIATDSEARTIGGEFGDRLARRNQLTDLGGHWAKPFIEALQADGVIRGFPDGSFRPNAPMTRAQFAAVVERAFRNSPLQSRPDLRPQSTKAQHGSDRPFRDVSDRSWAQNAIEAAADMGFLTGFPNQEFAPDRPIARLQVLVALVRGLNLTPTDAASEFSAAIDPSTIPDYTQPSWAASRRLTEQLQQRARQMGVSIPEDWLNQPNGNATRAEVAALIYEALAISTERAIAVNSISTPNPSVTAGASSATEPRSTEIKPNTPDPRSIRKITEPIPWVEPGGNLSWNGAPSASVPVGSLQENSPESYGEANAETAKAIAYRQDRSGAIAPESVTAWGAKGTRDPEPRSYQPEADVVATRTISRLQILQERIGATRIPDMPLPPLAAAGTYLPDPTPIFDGYIWPARGILTSGYGWRWGRMHKGIDIAGPLGTPILAASAGVVTYAAWNAGGYGNLVEIQHADGSFTRYAHNYRILVREGQSVEQGQLIAQMGTTGNSTGVHLHFEIHPPGEDAVDPLAYLPGDRRQFQIDAVVGQAQP</sequence>
<dbReference type="PANTHER" id="PTHR21666">
    <property type="entry name" value="PEPTIDASE-RELATED"/>
    <property type="match status" value="1"/>
</dbReference>
<feature type="compositionally biased region" description="Basic and acidic residues" evidence="1">
    <location>
        <begin position="74"/>
        <end position="96"/>
    </location>
</feature>
<protein>
    <submittedName>
        <fullName evidence="3">Peptidoglycan DD-metalloendopeptidase family protein</fullName>
    </submittedName>
</protein>
<dbReference type="Proteomes" id="UP000500857">
    <property type="component" value="Chromosome"/>
</dbReference>
<evidence type="ECO:0000256" key="1">
    <source>
        <dbReference type="SAM" id="MobiDB-lite"/>
    </source>
</evidence>
<dbReference type="CDD" id="cd12797">
    <property type="entry name" value="M23_peptidase"/>
    <property type="match status" value="1"/>
</dbReference>
<gene>
    <name evidence="3" type="ORF">HCG48_17540</name>
</gene>
<reference evidence="3 4" key="1">
    <citation type="submission" date="2020-04" db="EMBL/GenBank/DDBJ databases">
        <authorList>
            <person name="Basu S."/>
            <person name="Maruthanayagam V."/>
            <person name="Chakraborty S."/>
            <person name="Pramanik A."/>
            <person name="Mukherjee J."/>
            <person name="Brink B."/>
        </authorList>
    </citation>
    <scope>NUCLEOTIDE SEQUENCE [LARGE SCALE GENOMIC DNA]</scope>
    <source>
        <strain evidence="3 4">AP17</strain>
    </source>
</reference>
<feature type="compositionally biased region" description="Polar residues" evidence="1">
    <location>
        <begin position="335"/>
        <end position="349"/>
    </location>
</feature>
<dbReference type="InterPro" id="IPR016047">
    <property type="entry name" value="M23ase_b-sheet_dom"/>
</dbReference>
<dbReference type="SUPFAM" id="SSF51261">
    <property type="entry name" value="Duplicated hybrid motif"/>
    <property type="match status" value="1"/>
</dbReference>
<feature type="region of interest" description="Disordered" evidence="1">
    <location>
        <begin position="29"/>
        <end position="99"/>
    </location>
</feature>
<feature type="domain" description="SLH" evidence="2">
    <location>
        <begin position="192"/>
        <end position="255"/>
    </location>
</feature>
<keyword evidence="4" id="KW-1185">Reference proteome</keyword>
<dbReference type="PROSITE" id="PS51272">
    <property type="entry name" value="SLH"/>
    <property type="match status" value="2"/>
</dbReference>
<accession>A0A6H1U3F3</accession>
<dbReference type="Gene3D" id="2.70.70.10">
    <property type="entry name" value="Glucose Permease (Domain IIA)"/>
    <property type="match status" value="1"/>
</dbReference>
<dbReference type="AlphaFoldDB" id="A0A6H1U3F3"/>
<feature type="compositionally biased region" description="Basic and acidic residues" evidence="1">
    <location>
        <begin position="190"/>
        <end position="199"/>
    </location>
</feature>
<feature type="domain" description="SLH" evidence="2">
    <location>
        <begin position="117"/>
        <end position="180"/>
    </location>
</feature>
<dbReference type="PANTHER" id="PTHR21666:SF270">
    <property type="entry name" value="MUREIN HYDROLASE ACTIVATOR ENVC"/>
    <property type="match status" value="1"/>
</dbReference>
<dbReference type="GO" id="GO:0004222">
    <property type="term" value="F:metalloendopeptidase activity"/>
    <property type="evidence" value="ECO:0007669"/>
    <property type="project" value="TreeGrafter"/>
</dbReference>
<name>A0A6H1U3F3_9CYAN</name>
<evidence type="ECO:0000313" key="3">
    <source>
        <dbReference type="EMBL" id="QIZ72149.1"/>
    </source>
</evidence>
<proteinExistence type="predicted"/>
<dbReference type="EMBL" id="CP051167">
    <property type="protein sequence ID" value="QIZ72149.1"/>
    <property type="molecule type" value="Genomic_DNA"/>
</dbReference>
<dbReference type="Pfam" id="PF00395">
    <property type="entry name" value="SLH"/>
    <property type="match status" value="2"/>
</dbReference>